<dbReference type="AlphaFoldDB" id="A0A1P8MYD9"/>
<dbReference type="SUPFAM" id="SSF69618">
    <property type="entry name" value="HemD-like"/>
    <property type="match status" value="1"/>
</dbReference>
<proteinExistence type="predicted"/>
<organism evidence="2 3">
    <name type="scientific">Tateyamaria omphalii</name>
    <dbReference type="NCBI Taxonomy" id="299262"/>
    <lineage>
        <taxon>Bacteria</taxon>
        <taxon>Pseudomonadati</taxon>
        <taxon>Pseudomonadota</taxon>
        <taxon>Alphaproteobacteria</taxon>
        <taxon>Rhodobacterales</taxon>
        <taxon>Roseobacteraceae</taxon>
        <taxon>Tateyamaria</taxon>
    </lineage>
</organism>
<dbReference type="GO" id="GO:0033014">
    <property type="term" value="P:tetrapyrrole biosynthetic process"/>
    <property type="evidence" value="ECO:0007669"/>
    <property type="project" value="InterPro"/>
</dbReference>
<dbReference type="OrthoDB" id="7204250at2"/>
<dbReference type="RefSeq" id="WP_076629519.1">
    <property type="nucleotide sequence ID" value="NZ_CP019312.1"/>
</dbReference>
<dbReference type="STRING" id="299262.BWR18_16380"/>
<dbReference type="InterPro" id="IPR036108">
    <property type="entry name" value="4pyrrol_syn_uPrphyn_synt_sf"/>
</dbReference>
<dbReference type="Pfam" id="PF02602">
    <property type="entry name" value="HEM4"/>
    <property type="match status" value="1"/>
</dbReference>
<reference evidence="2 3" key="1">
    <citation type="submission" date="2017-01" db="EMBL/GenBank/DDBJ databases">
        <title>Complete genome of Tateyamaria omphalii DOK1-4 isolated from seawater in Dokdo.</title>
        <authorList>
            <person name="Kim J.H."/>
            <person name="Chi W.-J."/>
        </authorList>
    </citation>
    <scope>NUCLEOTIDE SEQUENCE [LARGE SCALE GENOMIC DNA]</scope>
    <source>
        <strain evidence="2 3">DOK1-4</strain>
    </source>
</reference>
<evidence type="ECO:0000313" key="2">
    <source>
        <dbReference type="EMBL" id="APX13084.1"/>
    </source>
</evidence>
<evidence type="ECO:0000313" key="3">
    <source>
        <dbReference type="Proteomes" id="UP000186336"/>
    </source>
</evidence>
<accession>A0A1P8MYD9</accession>
<dbReference type="CDD" id="cd06578">
    <property type="entry name" value="HemD"/>
    <property type="match status" value="1"/>
</dbReference>
<evidence type="ECO:0000259" key="1">
    <source>
        <dbReference type="Pfam" id="PF02602"/>
    </source>
</evidence>
<keyword evidence="3" id="KW-1185">Reference proteome</keyword>
<dbReference type="GO" id="GO:0004852">
    <property type="term" value="F:uroporphyrinogen-III synthase activity"/>
    <property type="evidence" value="ECO:0007669"/>
    <property type="project" value="InterPro"/>
</dbReference>
<feature type="domain" description="Tetrapyrrole biosynthesis uroporphyrinogen III synthase" evidence="1">
    <location>
        <begin position="24"/>
        <end position="212"/>
    </location>
</feature>
<dbReference type="Gene3D" id="3.40.50.10090">
    <property type="match status" value="2"/>
</dbReference>
<name>A0A1P8MYD9_9RHOB</name>
<sequence length="222" mass="23129">MTRPLAAAQRFVQEMPADLAPRVTPVFSPLLRIDPMAEAPSLAPDVVVIFSSANAVQYGPDGAGRAAYCVGARTTAQANARGWSAQMAGQDADALVTQIAGHPPNVVLVHMRGRHTRGDIANRLRAAGHPVTEAIVYDQVLQPLNEAAQAALIGGDATIVPLFSPRTALEFAKQAPRATCVHVIALSGAVAKAAHPLTVHDLAARPDAAAMYDAIRQAISAG</sequence>
<dbReference type="KEGG" id="tom:BWR18_16380"/>
<dbReference type="EMBL" id="CP019312">
    <property type="protein sequence ID" value="APX13084.1"/>
    <property type="molecule type" value="Genomic_DNA"/>
</dbReference>
<protein>
    <recommendedName>
        <fullName evidence="1">Tetrapyrrole biosynthesis uroporphyrinogen III synthase domain-containing protein</fullName>
    </recommendedName>
</protein>
<dbReference type="InterPro" id="IPR003754">
    <property type="entry name" value="4pyrrol_synth_uPrphyn_synth"/>
</dbReference>
<dbReference type="Proteomes" id="UP000186336">
    <property type="component" value="Chromosome"/>
</dbReference>
<gene>
    <name evidence="2" type="ORF">BWR18_16380</name>
</gene>